<dbReference type="AlphaFoldDB" id="E6PVA2"/>
<dbReference type="EMBL" id="CABM01000063">
    <property type="protein sequence ID" value="CBH98853.1"/>
    <property type="molecule type" value="Genomic_DNA"/>
</dbReference>
<dbReference type="NCBIfam" id="TIGR03016">
    <property type="entry name" value="pepcterm_hypo_1"/>
    <property type="match status" value="1"/>
</dbReference>
<organism evidence="1">
    <name type="scientific">mine drainage metagenome</name>
    <dbReference type="NCBI Taxonomy" id="410659"/>
    <lineage>
        <taxon>unclassified sequences</taxon>
        <taxon>metagenomes</taxon>
        <taxon>ecological metagenomes</taxon>
    </lineage>
</organism>
<comment type="caution">
    <text evidence="1">The sequence shown here is derived from an EMBL/GenBank/DDBJ whole genome shotgun (WGS) entry which is preliminary data.</text>
</comment>
<accession>E6PVA2</accession>
<gene>
    <name evidence="1" type="ORF">CARN2_4304</name>
</gene>
<reference evidence="1" key="1">
    <citation type="submission" date="2009-10" db="EMBL/GenBank/DDBJ databases">
        <title>Diversity of trophic interactions inside an arsenic-rich microbial ecosystem.</title>
        <authorList>
            <person name="Bertin P.N."/>
            <person name="Heinrich-Salmeron A."/>
            <person name="Pelletier E."/>
            <person name="Goulhen-Chollet F."/>
            <person name="Arsene-Ploetze F."/>
            <person name="Gallien S."/>
            <person name="Calteau A."/>
            <person name="Vallenet D."/>
            <person name="Casiot C."/>
            <person name="Chane-Woon-Ming B."/>
            <person name="Giloteaux L."/>
            <person name="Barakat M."/>
            <person name="Bonnefoy V."/>
            <person name="Bruneel O."/>
            <person name="Chandler M."/>
            <person name="Cleiss J."/>
            <person name="Duran R."/>
            <person name="Elbaz-Poulichet F."/>
            <person name="Fonknechten N."/>
            <person name="Lauga B."/>
            <person name="Mornico D."/>
            <person name="Ortet P."/>
            <person name="Schaeffer C."/>
            <person name="Siguier P."/>
            <person name="Alexander Thil Smith A."/>
            <person name="Van Dorsselaer A."/>
            <person name="Weissenbach J."/>
            <person name="Medigue C."/>
            <person name="Le Paslier D."/>
        </authorList>
    </citation>
    <scope>NUCLEOTIDE SEQUENCE</scope>
</reference>
<name>E6PVA2_9ZZZZ</name>
<dbReference type="InterPro" id="IPR017467">
    <property type="entry name" value="CHP03016_PEP-CTERM"/>
</dbReference>
<sequence length="536" mass="57853">MTFHRTALASAIVAACIGFGAGGMAQAQVVPAVPALPAQAASGAAVENPVAAPNTYIAPSIAVIGVSTSNANFGNGSPPRSDTILNIVPRLVVQSDHAHWHLRGDFSLSGLYYVRGTLANTILPSGSLNLGTELIDHFFYFDAGVQSQQNVINPYVGQFNGPSSNQFTTTQYRISPYIDRRISPDLRFIARSDDTWTKVNNIPANTGIYGGRYSVQTVSLDQRPLPLGYTLLARQDETTYDNLPYSSLKDTSFRAIGSYAFSDRLVLGLIGGYEKVDAFLAHVSKPIYGVRTAWQPNAFGRVDATVEHRYFGTGWNLQALGGTPLLNLSLNWTRNPTTYLASLFNGGAPGSNITTLLDGMLLSQYPDPVARAQAVQNLLNSSGLPAGLATSNNFFTASATLQNVLSVTALMLRERNSYAVSLYRAKSEDLFLPGQSLLQVIQTLSNDNIQTGVAFNYGRRLTPIDNLNLTVIRANNSGFGINQGRSSRQTSFIAQLDHGFSARTTGLIGLRRQFLVSTLVPNSNESAIFAGVIHRF</sequence>
<protein>
    <submittedName>
        <fullName evidence="1">Putative porin</fullName>
    </submittedName>
</protein>
<evidence type="ECO:0000313" key="1">
    <source>
        <dbReference type="EMBL" id="CBH98853.1"/>
    </source>
</evidence>
<dbReference type="PROSITE" id="PS51257">
    <property type="entry name" value="PROKAR_LIPOPROTEIN"/>
    <property type="match status" value="1"/>
</dbReference>
<proteinExistence type="predicted"/>